<dbReference type="EMBL" id="JAZEWV010000058">
    <property type="protein sequence ID" value="MEE4546901.1"/>
    <property type="molecule type" value="Genomic_DNA"/>
</dbReference>
<dbReference type="GO" id="GO:0003938">
    <property type="term" value="F:IMP dehydrogenase activity"/>
    <property type="evidence" value="ECO:0007669"/>
    <property type="project" value="UniProtKB-EC"/>
</dbReference>
<comment type="similarity">
    <text evidence="1">Belongs to the IMPDH/GMPR family.</text>
</comment>
<keyword evidence="3" id="KW-0560">Oxidoreductase</keyword>
<sequence>MRQADAGLLVVPLRPAHPAGLMGRYFARFDQAPGAKLPTRDGFVKEYWGEGSNRARNWQRYGQGGQGLIFEEGVDGYVPYAGDLSEGLAVTIAKMKSTMVSCGAMTVQEFQSTARLTVVSEQSFQESHATVAVRETPDSVA</sequence>
<dbReference type="Gene3D" id="3.20.20.70">
    <property type="entry name" value="Aldolase class I"/>
    <property type="match status" value="1"/>
</dbReference>
<evidence type="ECO:0000259" key="2">
    <source>
        <dbReference type="Pfam" id="PF00478"/>
    </source>
</evidence>
<dbReference type="Proteomes" id="UP001344658">
    <property type="component" value="Unassembled WGS sequence"/>
</dbReference>
<gene>
    <name evidence="3" type="ORF">V2S66_33665</name>
</gene>
<dbReference type="RefSeq" id="WP_330800800.1">
    <property type="nucleotide sequence ID" value="NZ_JAZEWV010000058.1"/>
</dbReference>
<dbReference type="InterPro" id="IPR013785">
    <property type="entry name" value="Aldolase_TIM"/>
</dbReference>
<name>A0ABU7PM38_9ACTN</name>
<reference evidence="3 4" key="1">
    <citation type="submission" date="2023-12" db="EMBL/GenBank/DDBJ databases">
        <title>Streptomyces sp. V4-01.</title>
        <authorList>
            <person name="Somphong A."/>
            <person name="Phongsopitanun W."/>
        </authorList>
    </citation>
    <scope>NUCLEOTIDE SEQUENCE [LARGE SCALE GENOMIC DNA]</scope>
    <source>
        <strain evidence="3 4">V4-01</strain>
    </source>
</reference>
<evidence type="ECO:0000313" key="4">
    <source>
        <dbReference type="Proteomes" id="UP001344658"/>
    </source>
</evidence>
<organism evidence="3 4">
    <name type="scientific">Actinacidiphila polyblastidii</name>
    <dbReference type="NCBI Taxonomy" id="3110430"/>
    <lineage>
        <taxon>Bacteria</taxon>
        <taxon>Bacillati</taxon>
        <taxon>Actinomycetota</taxon>
        <taxon>Actinomycetes</taxon>
        <taxon>Kitasatosporales</taxon>
        <taxon>Streptomycetaceae</taxon>
        <taxon>Actinacidiphila</taxon>
    </lineage>
</organism>
<dbReference type="EC" id="1.1.1.205" evidence="3"/>
<dbReference type="SUPFAM" id="SSF51412">
    <property type="entry name" value="Inosine monophosphate dehydrogenase (IMPDH)"/>
    <property type="match status" value="1"/>
</dbReference>
<protein>
    <submittedName>
        <fullName evidence="3">IMP dehydrogenase</fullName>
        <ecNumber evidence="3">1.1.1.205</ecNumber>
    </submittedName>
</protein>
<dbReference type="PANTHER" id="PTHR11911">
    <property type="entry name" value="INOSINE-5-MONOPHOSPHATE DEHYDROGENASE RELATED"/>
    <property type="match status" value="1"/>
</dbReference>
<dbReference type="SMART" id="SM01240">
    <property type="entry name" value="IMPDH"/>
    <property type="match status" value="1"/>
</dbReference>
<dbReference type="Pfam" id="PF00478">
    <property type="entry name" value="IMPDH"/>
    <property type="match status" value="1"/>
</dbReference>
<proteinExistence type="inferred from homology"/>
<keyword evidence="4" id="KW-1185">Reference proteome</keyword>
<comment type="caution">
    <text evidence="3">The sequence shown here is derived from an EMBL/GenBank/DDBJ whole genome shotgun (WGS) entry which is preliminary data.</text>
</comment>
<feature type="domain" description="IMP dehydrogenase/GMP reductase" evidence="2">
    <location>
        <begin position="21"/>
        <end position="129"/>
    </location>
</feature>
<accession>A0ABU7PM38</accession>
<dbReference type="InterPro" id="IPR005990">
    <property type="entry name" value="IMP_DH"/>
</dbReference>
<dbReference type="InterPro" id="IPR001093">
    <property type="entry name" value="IMP_DH_GMPRt"/>
</dbReference>
<dbReference type="PANTHER" id="PTHR11911:SF111">
    <property type="entry name" value="INOSINE-5'-MONOPHOSPHATE DEHYDROGENASE"/>
    <property type="match status" value="1"/>
</dbReference>
<evidence type="ECO:0000313" key="3">
    <source>
        <dbReference type="EMBL" id="MEE4546901.1"/>
    </source>
</evidence>
<evidence type="ECO:0000256" key="1">
    <source>
        <dbReference type="ARBA" id="ARBA00005502"/>
    </source>
</evidence>